<proteinExistence type="predicted"/>
<dbReference type="EMBL" id="MU003698">
    <property type="protein sequence ID" value="KAF2812020.1"/>
    <property type="molecule type" value="Genomic_DNA"/>
</dbReference>
<reference evidence="3" key="3">
    <citation type="submission" date="2025-04" db="UniProtKB">
        <authorList>
            <consortium name="RefSeq"/>
        </authorList>
    </citation>
    <scope>IDENTIFICATION</scope>
    <source>
        <strain evidence="3">CBS 304.34</strain>
    </source>
</reference>
<sequence length="63" mass="6902">TGKVVVYSSIVGKVKRIAQVLDYSAYYYNIVGKISILSEFINGKQQVIIVISALGIEVDIPDI</sequence>
<evidence type="ECO:0000313" key="2">
    <source>
        <dbReference type="Proteomes" id="UP000504636"/>
    </source>
</evidence>
<gene>
    <name evidence="1 3" type="ORF">BDZ99DRAFT_384984</name>
</gene>
<feature type="non-terminal residue" evidence="1">
    <location>
        <position position="1"/>
    </location>
</feature>
<reference evidence="3" key="2">
    <citation type="submission" date="2020-04" db="EMBL/GenBank/DDBJ databases">
        <authorList>
            <consortium name="NCBI Genome Project"/>
        </authorList>
    </citation>
    <scope>NUCLEOTIDE SEQUENCE</scope>
    <source>
        <strain evidence="3">CBS 304.34</strain>
    </source>
</reference>
<accession>A0A6A6YT83</accession>
<dbReference type="OrthoDB" id="2608216at2759"/>
<organism evidence="1">
    <name type="scientific">Mytilinidion resinicola</name>
    <dbReference type="NCBI Taxonomy" id="574789"/>
    <lineage>
        <taxon>Eukaryota</taxon>
        <taxon>Fungi</taxon>
        <taxon>Dikarya</taxon>
        <taxon>Ascomycota</taxon>
        <taxon>Pezizomycotina</taxon>
        <taxon>Dothideomycetes</taxon>
        <taxon>Pleosporomycetidae</taxon>
        <taxon>Mytilinidiales</taxon>
        <taxon>Mytilinidiaceae</taxon>
        <taxon>Mytilinidion</taxon>
    </lineage>
</organism>
<dbReference type="AlphaFoldDB" id="A0A6A6YT83"/>
<name>A0A6A6YT83_9PEZI</name>
<dbReference type="GeneID" id="54456306"/>
<reference evidence="1 3" key="1">
    <citation type="journal article" date="2020" name="Stud. Mycol.">
        <title>101 Dothideomycetes genomes: a test case for predicting lifestyles and emergence of pathogens.</title>
        <authorList>
            <person name="Haridas S."/>
            <person name="Albert R."/>
            <person name="Binder M."/>
            <person name="Bloem J."/>
            <person name="Labutti K."/>
            <person name="Salamov A."/>
            <person name="Andreopoulos B."/>
            <person name="Baker S."/>
            <person name="Barry K."/>
            <person name="Bills G."/>
            <person name="Bluhm B."/>
            <person name="Cannon C."/>
            <person name="Castanera R."/>
            <person name="Culley D."/>
            <person name="Daum C."/>
            <person name="Ezra D."/>
            <person name="Gonzalez J."/>
            <person name="Henrissat B."/>
            <person name="Kuo A."/>
            <person name="Liang C."/>
            <person name="Lipzen A."/>
            <person name="Lutzoni F."/>
            <person name="Magnuson J."/>
            <person name="Mondo S."/>
            <person name="Nolan M."/>
            <person name="Ohm R."/>
            <person name="Pangilinan J."/>
            <person name="Park H.-J."/>
            <person name="Ramirez L."/>
            <person name="Alfaro M."/>
            <person name="Sun H."/>
            <person name="Tritt A."/>
            <person name="Yoshinaga Y."/>
            <person name="Zwiers L.-H."/>
            <person name="Turgeon B."/>
            <person name="Goodwin S."/>
            <person name="Spatafora J."/>
            <person name="Crous P."/>
            <person name="Grigoriev I."/>
        </authorList>
    </citation>
    <scope>NUCLEOTIDE SEQUENCE</scope>
    <source>
        <strain evidence="1 3">CBS 304.34</strain>
    </source>
</reference>
<dbReference type="RefSeq" id="XP_033578984.1">
    <property type="nucleotide sequence ID" value="XM_033715413.1"/>
</dbReference>
<evidence type="ECO:0000313" key="1">
    <source>
        <dbReference type="EMBL" id="KAF2812020.1"/>
    </source>
</evidence>
<protein>
    <submittedName>
        <fullName evidence="1 3">Uncharacterized protein</fullName>
    </submittedName>
</protein>
<evidence type="ECO:0000313" key="3">
    <source>
        <dbReference type="RefSeq" id="XP_033578984.1"/>
    </source>
</evidence>
<dbReference type="Proteomes" id="UP000504636">
    <property type="component" value="Unplaced"/>
</dbReference>
<keyword evidence="2" id="KW-1185">Reference proteome</keyword>